<dbReference type="KEGG" id="fcj:RN605_02835"/>
<dbReference type="EMBL" id="CP134890">
    <property type="protein sequence ID" value="WNM22306.1"/>
    <property type="molecule type" value="Genomic_DNA"/>
</dbReference>
<organism evidence="4 5">
    <name type="scientific">Flavobacterium capsici</name>
    <dbReference type="NCBI Taxonomy" id="3075618"/>
    <lineage>
        <taxon>Bacteria</taxon>
        <taxon>Pseudomonadati</taxon>
        <taxon>Bacteroidota</taxon>
        <taxon>Flavobacteriia</taxon>
        <taxon>Flavobacteriales</taxon>
        <taxon>Flavobacteriaceae</taxon>
        <taxon>Flavobacterium</taxon>
    </lineage>
</organism>
<protein>
    <submittedName>
        <fullName evidence="4">Uncharacterized protein</fullName>
    </submittedName>
</protein>
<name>A0AA96J8E1_9FLAO</name>
<accession>A0AA96J8E1</accession>
<dbReference type="Proteomes" id="UP001304515">
    <property type="component" value="Chromosome"/>
</dbReference>
<evidence type="ECO:0000313" key="4">
    <source>
        <dbReference type="EMBL" id="WNM22306.1"/>
    </source>
</evidence>
<keyword evidence="2" id="KW-0732">Signal</keyword>
<accession>A0AA96J1T9</accession>
<evidence type="ECO:0000256" key="1">
    <source>
        <dbReference type="SAM" id="MobiDB-lite"/>
    </source>
</evidence>
<proteinExistence type="predicted"/>
<evidence type="ECO:0000313" key="5">
    <source>
        <dbReference type="Proteomes" id="UP001304515"/>
    </source>
</evidence>
<sequence>MKIKLILMTTFYLLSFFGYAQTSEKPFKWENAMDNIVMTWNKSTPEQEMKDDIKALAEHGVTVKYANVKRNDKNEIIAIDVSFEATTGEKGSLSYNNKKPIATIKIYKNGDEVGFGEPLNSGNPFITNWMPNEDFMKEFDFHFEGDSLSPEKFMFKMPKGDFFSKGKSKIIIKKDGKKPLVIENGEVIEGGDDYTKEEIEEIKQNNNFEMDSEDGFHSFHFNDDEFSSSKKNLEESKKELEKAKKELDEAKKELEKTKSSLKVKKA</sequence>
<gene>
    <name evidence="4" type="ORF">RN605_02835</name>
    <name evidence="3" type="ORF">RN608_09535</name>
</gene>
<feature type="chain" id="PRO_5044705447" evidence="2">
    <location>
        <begin position="21"/>
        <end position="266"/>
    </location>
</feature>
<reference evidence="4 5" key="1">
    <citation type="submission" date="2023-09" db="EMBL/GenBank/DDBJ databases">
        <title>Flavobacterium sp. a novel bacteria isolate from Pepper rhizosphere.</title>
        <authorList>
            <person name="Peng Y."/>
            <person name="Lee J."/>
        </authorList>
    </citation>
    <scope>NUCLEOTIDE SEQUENCE [LARGE SCALE GENOMIC DNA]</scope>
    <source>
        <strain evidence="3">PMR2A8</strain>
        <strain evidence="4 5">PMTSA4</strain>
    </source>
</reference>
<evidence type="ECO:0000256" key="2">
    <source>
        <dbReference type="SAM" id="SignalP"/>
    </source>
</evidence>
<evidence type="ECO:0000313" key="3">
    <source>
        <dbReference type="EMBL" id="WNM18255.1"/>
    </source>
</evidence>
<dbReference type="EMBL" id="CP134878">
    <property type="protein sequence ID" value="WNM18255.1"/>
    <property type="molecule type" value="Genomic_DNA"/>
</dbReference>
<feature type="signal peptide" evidence="2">
    <location>
        <begin position="1"/>
        <end position="20"/>
    </location>
</feature>
<dbReference type="RefSeq" id="WP_313322023.1">
    <property type="nucleotide sequence ID" value="NZ_CP134878.1"/>
</dbReference>
<feature type="region of interest" description="Disordered" evidence="1">
    <location>
        <begin position="221"/>
        <end position="242"/>
    </location>
</feature>
<dbReference type="AlphaFoldDB" id="A0AA96J8E1"/>
<keyword evidence="5" id="KW-1185">Reference proteome</keyword>